<sequence>MVVHSHQSALNELFLVKASCKSRFMWVPEVDLTHPEAKTVIVKACQEFGLFKVVNYGVPLELMTHLENEALKFFMQSQCQKDKAGPPDPYGYGSKRIGTNGDLGWVEYLLLNTNPDVISPKTLQLFEQNPEVFRCAVEEYIGAVKKMCCEVLELMADGLEIEPRNVFSRMIRDERSDSCFRMNRYPACPELRVEALSGRNLIGFGEHTDPQIISVLRSNNTSGLQMCLRDGTWASIQPDHTSFFVNVGDLLQVMTNGSFKSVKHRVLANSSMSRLSMIYFGGPPLNEKIAPLPSLVSREEESLYRELTWREYKNAAYKSKLSDNRLSLFDKFADHSDKSPL</sequence>
<dbReference type="AlphaFoldDB" id="A0A445KMU9"/>
<protein>
    <recommendedName>
        <fullName evidence="11">gibberellin 2beta-dioxygenase</fullName>
        <ecNumber evidence="11">1.14.11.13</ecNumber>
    </recommendedName>
</protein>
<comment type="function">
    <text evidence="9">Catalyzes the 2-beta-hydroxylation of several biologically active gibberellins, leading to the homeostatic regulation of their endogenous level. Catabolism of gibberellins (GAs) plays a central role in plant development. Converts GA9/GA20 to GA51/GA29 and GA4/GA1 to GA34/GA8.</text>
</comment>
<evidence type="ECO:0000256" key="4">
    <source>
        <dbReference type="ARBA" id="ARBA00022964"/>
    </source>
</evidence>
<organism evidence="14 15">
    <name type="scientific">Glycine soja</name>
    <name type="common">Wild soybean</name>
    <dbReference type="NCBI Taxonomy" id="3848"/>
    <lineage>
        <taxon>Eukaryota</taxon>
        <taxon>Viridiplantae</taxon>
        <taxon>Streptophyta</taxon>
        <taxon>Embryophyta</taxon>
        <taxon>Tracheophyta</taxon>
        <taxon>Spermatophyta</taxon>
        <taxon>Magnoliopsida</taxon>
        <taxon>eudicotyledons</taxon>
        <taxon>Gunneridae</taxon>
        <taxon>Pentapetalae</taxon>
        <taxon>rosids</taxon>
        <taxon>fabids</taxon>
        <taxon>Fabales</taxon>
        <taxon>Fabaceae</taxon>
        <taxon>Papilionoideae</taxon>
        <taxon>50 kb inversion clade</taxon>
        <taxon>NPAAA clade</taxon>
        <taxon>indigoferoid/millettioid clade</taxon>
        <taxon>Phaseoleae</taxon>
        <taxon>Glycine</taxon>
        <taxon>Glycine subgen. Soja</taxon>
    </lineage>
</organism>
<evidence type="ECO:0000256" key="8">
    <source>
        <dbReference type="ARBA" id="ARBA00052204"/>
    </source>
</evidence>
<evidence type="ECO:0000256" key="9">
    <source>
        <dbReference type="ARBA" id="ARBA00055835"/>
    </source>
</evidence>
<dbReference type="Gramene" id="XM_028376653.1">
    <property type="protein sequence ID" value="XP_028232454.1"/>
    <property type="gene ID" value="LOC114412674"/>
</dbReference>
<comment type="similarity">
    <text evidence="10">Belongs to the iron/ascorbate-dependent oxidoreductase family. GA2OX subfamily.</text>
</comment>
<dbReference type="Proteomes" id="UP000289340">
    <property type="component" value="Chromosome 5"/>
</dbReference>
<dbReference type="PROSITE" id="PS51471">
    <property type="entry name" value="FE2OG_OXY"/>
    <property type="match status" value="1"/>
</dbReference>
<keyword evidence="5 12" id="KW-0560">Oxidoreductase</keyword>
<feature type="domain" description="Fe2OG dioxygenase" evidence="13">
    <location>
        <begin position="175"/>
        <end position="283"/>
    </location>
</feature>
<name>A0A445KMU9_GLYSO</name>
<dbReference type="Gene3D" id="2.60.120.330">
    <property type="entry name" value="B-lactam Antibiotic, Isopenicillin N Synthase, Chain"/>
    <property type="match status" value="1"/>
</dbReference>
<comment type="catalytic activity">
    <reaction evidence="8">
        <text>gibberellin A1 + 2-oxoglutarate + O2 = gibberellin A8 + succinate + CO2</text>
        <dbReference type="Rhea" id="RHEA:15005"/>
        <dbReference type="ChEBI" id="CHEBI:15379"/>
        <dbReference type="ChEBI" id="CHEBI:16526"/>
        <dbReference type="ChEBI" id="CHEBI:16810"/>
        <dbReference type="ChEBI" id="CHEBI:30031"/>
        <dbReference type="ChEBI" id="CHEBI:58524"/>
        <dbReference type="ChEBI" id="CHEBI:58594"/>
        <dbReference type="EC" id="1.14.11.13"/>
    </reaction>
</comment>
<keyword evidence="6 12" id="KW-0408">Iron</keyword>
<dbReference type="PANTHER" id="PTHR47990">
    <property type="entry name" value="2-OXOGLUTARATE (2OG) AND FE(II)-DEPENDENT OXYGENASE SUPERFAMILY PROTEIN-RELATED"/>
    <property type="match status" value="1"/>
</dbReference>
<evidence type="ECO:0000313" key="14">
    <source>
        <dbReference type="EMBL" id="RZC12236.1"/>
    </source>
</evidence>
<keyword evidence="4 14" id="KW-0223">Dioxygenase</keyword>
<dbReference type="InterPro" id="IPR026992">
    <property type="entry name" value="DIOX_N"/>
</dbReference>
<dbReference type="Pfam" id="PF03171">
    <property type="entry name" value="2OG-FeII_Oxy"/>
    <property type="match status" value="1"/>
</dbReference>
<dbReference type="GO" id="GO:0045543">
    <property type="term" value="F:gibberellin 2-beta-dioxygenase activity"/>
    <property type="evidence" value="ECO:0007669"/>
    <property type="project" value="UniProtKB-EC"/>
</dbReference>
<dbReference type="SMR" id="A0A445KMU9"/>
<dbReference type="GO" id="GO:0046872">
    <property type="term" value="F:metal ion binding"/>
    <property type="evidence" value="ECO:0007669"/>
    <property type="project" value="UniProtKB-KW"/>
</dbReference>
<comment type="pathway">
    <text evidence="7">Plant hormone biosynthesis; gibberellin biosynthesis.</text>
</comment>
<accession>A0A445KMU9</accession>
<comment type="caution">
    <text evidence="14">The sequence shown here is derived from an EMBL/GenBank/DDBJ whole genome shotgun (WGS) entry which is preliminary data.</text>
</comment>
<evidence type="ECO:0000256" key="3">
    <source>
        <dbReference type="ARBA" id="ARBA00022723"/>
    </source>
</evidence>
<dbReference type="InterPro" id="IPR050231">
    <property type="entry name" value="Iron_ascorbate_oxido_reductase"/>
</dbReference>
<comment type="cofactor">
    <cofactor evidence="1">
        <name>Fe cation</name>
        <dbReference type="ChEBI" id="CHEBI:24875"/>
    </cofactor>
</comment>
<dbReference type="InterPro" id="IPR005123">
    <property type="entry name" value="Oxoglu/Fe-dep_dioxygenase_dom"/>
</dbReference>
<dbReference type="FunFam" id="2.60.120.330:FF:000014">
    <property type="entry name" value="Gibberellin 2-beta-dioxygenase 1"/>
    <property type="match status" value="1"/>
</dbReference>
<evidence type="ECO:0000256" key="10">
    <source>
        <dbReference type="ARBA" id="ARBA00061282"/>
    </source>
</evidence>
<dbReference type="EMBL" id="QZWG01000005">
    <property type="protein sequence ID" value="RZC12236.1"/>
    <property type="molecule type" value="Genomic_DNA"/>
</dbReference>
<evidence type="ECO:0000256" key="12">
    <source>
        <dbReference type="RuleBase" id="RU003682"/>
    </source>
</evidence>
<dbReference type="SUPFAM" id="SSF51197">
    <property type="entry name" value="Clavaminate synthase-like"/>
    <property type="match status" value="1"/>
</dbReference>
<keyword evidence="15" id="KW-1185">Reference proteome</keyword>
<evidence type="ECO:0000256" key="7">
    <source>
        <dbReference type="ARBA" id="ARBA00037909"/>
    </source>
</evidence>
<evidence type="ECO:0000256" key="5">
    <source>
        <dbReference type="ARBA" id="ARBA00023002"/>
    </source>
</evidence>
<dbReference type="EC" id="1.14.11.13" evidence="11"/>
<evidence type="ECO:0000256" key="11">
    <source>
        <dbReference type="ARBA" id="ARBA00066708"/>
    </source>
</evidence>
<gene>
    <name evidence="14" type="ORF">D0Y65_012163</name>
</gene>
<comment type="pathway">
    <text evidence="2">Hormone biosynthesis.</text>
</comment>
<keyword evidence="3 12" id="KW-0479">Metal-binding</keyword>
<evidence type="ECO:0000256" key="1">
    <source>
        <dbReference type="ARBA" id="ARBA00001962"/>
    </source>
</evidence>
<evidence type="ECO:0000256" key="2">
    <source>
        <dbReference type="ARBA" id="ARBA00004972"/>
    </source>
</evidence>
<reference evidence="14 15" key="1">
    <citation type="submission" date="2018-09" db="EMBL/GenBank/DDBJ databases">
        <title>A high-quality reference genome of wild soybean provides a powerful tool to mine soybean genomes.</title>
        <authorList>
            <person name="Xie M."/>
            <person name="Chung C.Y.L."/>
            <person name="Li M.-W."/>
            <person name="Wong F.-L."/>
            <person name="Chan T.-F."/>
            <person name="Lam H.-M."/>
        </authorList>
    </citation>
    <scope>NUCLEOTIDE SEQUENCE [LARGE SCALE GENOMIC DNA]</scope>
    <source>
        <strain evidence="15">cv. W05</strain>
        <tissue evidence="14">Hypocotyl of etiolated seedlings</tissue>
    </source>
</reference>
<evidence type="ECO:0000313" key="15">
    <source>
        <dbReference type="Proteomes" id="UP000289340"/>
    </source>
</evidence>
<dbReference type="InterPro" id="IPR044861">
    <property type="entry name" value="IPNS-like_FE2OG_OXY"/>
</dbReference>
<dbReference type="InterPro" id="IPR027443">
    <property type="entry name" value="IPNS-like_sf"/>
</dbReference>
<dbReference type="PRINTS" id="PR00682">
    <property type="entry name" value="IPNSYNTHASE"/>
</dbReference>
<dbReference type="Pfam" id="PF14226">
    <property type="entry name" value="DIOX_N"/>
    <property type="match status" value="1"/>
</dbReference>
<evidence type="ECO:0000259" key="13">
    <source>
        <dbReference type="PROSITE" id="PS51471"/>
    </source>
</evidence>
<proteinExistence type="inferred from homology"/>
<evidence type="ECO:0000256" key="6">
    <source>
        <dbReference type="ARBA" id="ARBA00023004"/>
    </source>
</evidence>